<dbReference type="RefSeq" id="WP_105081727.1">
    <property type="nucleotide sequence ID" value="NZ_PPCX01000010.1"/>
</dbReference>
<comment type="caution">
    <text evidence="3">The sequence shown here is derived from an EMBL/GenBank/DDBJ whole genome shotgun (WGS) entry which is preliminary data.</text>
</comment>
<feature type="transmembrane region" description="Helical" evidence="1">
    <location>
        <begin position="373"/>
        <end position="395"/>
    </location>
</feature>
<evidence type="ECO:0000313" key="4">
    <source>
        <dbReference type="Proteomes" id="UP000238774"/>
    </source>
</evidence>
<dbReference type="InterPro" id="IPR013491">
    <property type="entry name" value="Tape_meas_N"/>
</dbReference>
<sequence length="656" mass="70276">MSILSNTIKLNNGVSPVLKDITQTASNASTGMSSFAQQVTNTGNAANKANGSLSNLKAIFLGSLGANIAAAAIAKVGDAISGVFEAAQEFASIQARLKLVAGEQGNVVGLNKQIYESARRSRTEYASMAETVATLAQSAHDAFPDPKEAIDFAEKINKVMAIGGTTGVNKKNAMIQLTQGLASGALQGDEFRSIAENAPMIENIIAKTMGVSRGELKKLASEGKVTAEIIKKAMTDNAAEIEEAYRSLPHTFADWATDIKSVAQYAFAPLFNVINDLANSPEFRQFIDSIENNIQYLAPIITNIANEISYAFKQILTVGQQVFSWLQENGEIVKAVLFGLATVALVYAANWAVATASTIAATIAQWELNTAMLACPATWVALAIMAIIGVIYLVVDAYNDWAGTSVSVVGIIGGLFGFLFSVIHNGIAFVWNMFIAWANFLMTVFKNPVQAIKNLFGDLWNNIVDYAVQGINAMIDVLSKVPFLKNLLSGVGHVVAGNFHVETTSGPLSDYKMNYTDTMNEATYGYNLGQSGAERIGNIFKDNGSWTNGKESDIDNNNKRDAVANAAKDTAKNSKKTAKNTDKMAKGIELTAEEIKNLHGSYLTDAVKEWSNRTINLNVVNHNNIDSDVDHGAFTTNFVAGLKQALESNPTTGGVI</sequence>
<evidence type="ECO:0000256" key="1">
    <source>
        <dbReference type="SAM" id="Phobius"/>
    </source>
</evidence>
<protein>
    <recommendedName>
        <fullName evidence="2">Tape measure protein N-terminal domain-containing protein</fullName>
    </recommendedName>
</protein>
<reference evidence="3 4" key="1">
    <citation type="submission" date="2018-01" db="EMBL/GenBank/DDBJ databases">
        <title>Draft genome sequences of clinical isolates and type strains of oral Veillonella including Veillonella infantum sp., nov.</title>
        <authorList>
            <person name="Mashima I."/>
            <person name="Liao Y.-C."/>
            <person name="Sabharwal A."/>
            <person name="Haase E.M."/>
            <person name="Nakazawa F."/>
            <person name="Scannapieco F.A."/>
        </authorList>
    </citation>
    <scope>NUCLEOTIDE SEQUENCE [LARGE SCALE GENOMIC DNA]</scope>
    <source>
        <strain evidence="3 4">JCM 15642</strain>
    </source>
</reference>
<evidence type="ECO:0000313" key="3">
    <source>
        <dbReference type="EMBL" id="PQL12077.1"/>
    </source>
</evidence>
<dbReference type="NCBIfam" id="TIGR02675">
    <property type="entry name" value="tape_meas_nterm"/>
    <property type="match status" value="1"/>
</dbReference>
<evidence type="ECO:0000259" key="2">
    <source>
        <dbReference type="Pfam" id="PF20155"/>
    </source>
</evidence>
<feature type="domain" description="Tape measure protein N-terminal" evidence="2">
    <location>
        <begin position="82"/>
        <end position="262"/>
    </location>
</feature>
<feature type="transmembrane region" description="Helical" evidence="1">
    <location>
        <begin position="401"/>
        <end position="420"/>
    </location>
</feature>
<keyword evidence="1" id="KW-0812">Transmembrane</keyword>
<organism evidence="3 4">
    <name type="scientific">Veillonella rogosae JCM 15642</name>
    <dbReference type="NCBI Taxonomy" id="1298595"/>
    <lineage>
        <taxon>Bacteria</taxon>
        <taxon>Bacillati</taxon>
        <taxon>Bacillota</taxon>
        <taxon>Negativicutes</taxon>
        <taxon>Veillonellales</taxon>
        <taxon>Veillonellaceae</taxon>
        <taxon>Veillonella</taxon>
    </lineage>
</organism>
<accession>A0ABX5BYA0</accession>
<feature type="transmembrane region" description="Helical" evidence="1">
    <location>
        <begin position="336"/>
        <end position="361"/>
    </location>
</feature>
<proteinExistence type="predicted"/>
<dbReference type="Proteomes" id="UP000238774">
    <property type="component" value="Unassembled WGS sequence"/>
</dbReference>
<dbReference type="Pfam" id="PF20155">
    <property type="entry name" value="TMP_3"/>
    <property type="match status" value="1"/>
</dbReference>
<keyword evidence="1" id="KW-1133">Transmembrane helix</keyword>
<keyword evidence="4" id="KW-1185">Reference proteome</keyword>
<name>A0ABX5BYA0_9FIRM</name>
<feature type="transmembrane region" description="Helical" evidence="1">
    <location>
        <begin position="427"/>
        <end position="445"/>
    </location>
</feature>
<keyword evidence="1" id="KW-0472">Membrane</keyword>
<gene>
    <name evidence="3" type="ORF">VRHSUH09_06565</name>
</gene>
<dbReference type="EMBL" id="PPCX01000010">
    <property type="protein sequence ID" value="PQL12077.1"/>
    <property type="molecule type" value="Genomic_DNA"/>
</dbReference>